<keyword evidence="1" id="KW-0240">DNA-directed RNA polymerase</keyword>
<evidence type="ECO:0000256" key="1">
    <source>
        <dbReference type="ARBA" id="ARBA00022478"/>
    </source>
</evidence>
<dbReference type="GO" id="GO:0003899">
    <property type="term" value="F:DNA-directed RNA polymerase activity"/>
    <property type="evidence" value="ECO:0007669"/>
    <property type="project" value="InterPro"/>
</dbReference>
<dbReference type="InterPro" id="IPR006111">
    <property type="entry name" value="Rpo6/Rpb6"/>
</dbReference>
<sequence length="150" mass="17026">MNNNDEESMSMLDESYLEGGTSEVEVDEGDEIDIDEVVSEDDEEDISILNKLKISQTSEISSKDRVYEEYYSGKRQTSHFLTKFERAKLLGTRAEMLASGSPALVNVPSYITSAYDIALLEFKEKKIPLIIKRALPDGTYEFLRLEDLLI</sequence>
<keyword evidence="2" id="KW-0804">Transcription</keyword>
<dbReference type="InterPro" id="IPR036161">
    <property type="entry name" value="RPB6/omega-like_sf"/>
</dbReference>
<protein>
    <submittedName>
        <fullName evidence="4">Uncharacterized protein</fullName>
    </submittedName>
</protein>
<accession>A0A6C0JCF8</accession>
<dbReference type="AlphaFoldDB" id="A0A6C0JCF8"/>
<reference evidence="4" key="1">
    <citation type="journal article" date="2020" name="Nature">
        <title>Giant virus diversity and host interactions through global metagenomics.</title>
        <authorList>
            <person name="Schulz F."/>
            <person name="Roux S."/>
            <person name="Paez-Espino D."/>
            <person name="Jungbluth S."/>
            <person name="Walsh D.A."/>
            <person name="Denef V.J."/>
            <person name="McMahon K.D."/>
            <person name="Konstantinidis K.T."/>
            <person name="Eloe-Fadrosh E.A."/>
            <person name="Kyrpides N.C."/>
            <person name="Woyke T."/>
        </authorList>
    </citation>
    <scope>NUCLEOTIDE SEQUENCE</scope>
    <source>
        <strain evidence="4">GVMAG-M-3300026093-6</strain>
    </source>
</reference>
<organism evidence="4">
    <name type="scientific">viral metagenome</name>
    <dbReference type="NCBI Taxonomy" id="1070528"/>
    <lineage>
        <taxon>unclassified sequences</taxon>
        <taxon>metagenomes</taxon>
        <taxon>organismal metagenomes</taxon>
    </lineage>
</organism>
<dbReference type="GO" id="GO:0005665">
    <property type="term" value="C:RNA polymerase II, core complex"/>
    <property type="evidence" value="ECO:0007669"/>
    <property type="project" value="TreeGrafter"/>
</dbReference>
<dbReference type="GO" id="GO:0005666">
    <property type="term" value="C:RNA polymerase III complex"/>
    <property type="evidence" value="ECO:0007669"/>
    <property type="project" value="TreeGrafter"/>
</dbReference>
<evidence type="ECO:0000313" key="4">
    <source>
        <dbReference type="EMBL" id="QHU03312.1"/>
    </source>
</evidence>
<dbReference type="GO" id="GO:0005736">
    <property type="term" value="C:RNA polymerase I complex"/>
    <property type="evidence" value="ECO:0007669"/>
    <property type="project" value="TreeGrafter"/>
</dbReference>
<dbReference type="GO" id="GO:0006360">
    <property type="term" value="P:transcription by RNA polymerase I"/>
    <property type="evidence" value="ECO:0007669"/>
    <property type="project" value="TreeGrafter"/>
</dbReference>
<dbReference type="GO" id="GO:0006366">
    <property type="term" value="P:transcription by RNA polymerase II"/>
    <property type="evidence" value="ECO:0007669"/>
    <property type="project" value="TreeGrafter"/>
</dbReference>
<name>A0A6C0JCF8_9ZZZZ</name>
<dbReference type="PIRSF" id="PIRSF000778">
    <property type="entry name" value="RpoK/RPB6"/>
    <property type="match status" value="1"/>
</dbReference>
<dbReference type="InterPro" id="IPR006110">
    <property type="entry name" value="Pol_omega/Rpo6/RPB6"/>
</dbReference>
<proteinExistence type="predicted"/>
<dbReference type="Pfam" id="PF01192">
    <property type="entry name" value="RNA_pol_Rpb6"/>
    <property type="match status" value="1"/>
</dbReference>
<dbReference type="GO" id="GO:0042797">
    <property type="term" value="P:tRNA transcription by RNA polymerase III"/>
    <property type="evidence" value="ECO:0007669"/>
    <property type="project" value="TreeGrafter"/>
</dbReference>
<dbReference type="PANTHER" id="PTHR47227">
    <property type="entry name" value="DNA-DIRECTED RNA POLYMERASE SUBUNIT K"/>
    <property type="match status" value="1"/>
</dbReference>
<dbReference type="Gene3D" id="3.90.940.10">
    <property type="match status" value="1"/>
</dbReference>
<dbReference type="EMBL" id="MN740374">
    <property type="protein sequence ID" value="QHU03312.1"/>
    <property type="molecule type" value="Genomic_DNA"/>
</dbReference>
<dbReference type="PANTHER" id="PTHR47227:SF5">
    <property type="entry name" value="DNA-DIRECTED RNA POLYMERASES I, II, AND III SUBUNIT RPABC2"/>
    <property type="match status" value="1"/>
</dbReference>
<dbReference type="GO" id="GO:0003677">
    <property type="term" value="F:DNA binding"/>
    <property type="evidence" value="ECO:0007669"/>
    <property type="project" value="InterPro"/>
</dbReference>
<evidence type="ECO:0000256" key="2">
    <source>
        <dbReference type="ARBA" id="ARBA00023163"/>
    </source>
</evidence>
<feature type="region of interest" description="Disordered" evidence="3">
    <location>
        <begin position="1"/>
        <end position="31"/>
    </location>
</feature>
<dbReference type="SUPFAM" id="SSF63562">
    <property type="entry name" value="RPB6/omega subunit-like"/>
    <property type="match status" value="1"/>
</dbReference>
<evidence type="ECO:0000256" key="3">
    <source>
        <dbReference type="SAM" id="MobiDB-lite"/>
    </source>
</evidence>